<comment type="caution">
    <text evidence="2">The sequence shown here is derived from an EMBL/GenBank/DDBJ whole genome shotgun (WGS) entry which is preliminary data.</text>
</comment>
<evidence type="ECO:0000313" key="2">
    <source>
        <dbReference type="EMBL" id="GAA4080558.1"/>
    </source>
</evidence>
<protein>
    <submittedName>
        <fullName evidence="2">Uncharacterized protein</fullName>
    </submittedName>
</protein>
<dbReference type="EMBL" id="BAAAZG010000028">
    <property type="protein sequence ID" value="GAA4080558.1"/>
    <property type="molecule type" value="Genomic_DNA"/>
</dbReference>
<name>A0ABP7W5Y4_9ACTN</name>
<feature type="region of interest" description="Disordered" evidence="1">
    <location>
        <begin position="31"/>
        <end position="136"/>
    </location>
</feature>
<accession>A0ABP7W5Y4</accession>
<gene>
    <name evidence="2" type="ORF">GCM10022214_43960</name>
</gene>
<organism evidence="2 3">
    <name type="scientific">Actinomadura miaoliensis</name>
    <dbReference type="NCBI Taxonomy" id="430685"/>
    <lineage>
        <taxon>Bacteria</taxon>
        <taxon>Bacillati</taxon>
        <taxon>Actinomycetota</taxon>
        <taxon>Actinomycetes</taxon>
        <taxon>Streptosporangiales</taxon>
        <taxon>Thermomonosporaceae</taxon>
        <taxon>Actinomadura</taxon>
    </lineage>
</organism>
<evidence type="ECO:0000256" key="1">
    <source>
        <dbReference type="SAM" id="MobiDB-lite"/>
    </source>
</evidence>
<evidence type="ECO:0000313" key="3">
    <source>
        <dbReference type="Proteomes" id="UP001500683"/>
    </source>
</evidence>
<proteinExistence type="predicted"/>
<reference evidence="3" key="1">
    <citation type="journal article" date="2019" name="Int. J. Syst. Evol. Microbiol.">
        <title>The Global Catalogue of Microorganisms (GCM) 10K type strain sequencing project: providing services to taxonomists for standard genome sequencing and annotation.</title>
        <authorList>
            <consortium name="The Broad Institute Genomics Platform"/>
            <consortium name="The Broad Institute Genome Sequencing Center for Infectious Disease"/>
            <person name="Wu L."/>
            <person name="Ma J."/>
        </authorList>
    </citation>
    <scope>NUCLEOTIDE SEQUENCE [LARGE SCALE GENOMIC DNA]</scope>
    <source>
        <strain evidence="3">JCM 16702</strain>
    </source>
</reference>
<sequence>MDEYVQVVNVLLELSRCWAFGTSRATVARGTLPHGGGSEVIGWAVSGDGDADARDRDAEGEDEGDDGDDVAVDVAPGSVTDPRSSSGGDDVDAARSPSSPPGARTNTAPAASANATSATTTASRRGRRPDGGSGAE</sequence>
<feature type="compositionally biased region" description="Low complexity" evidence="1">
    <location>
        <begin position="102"/>
        <end position="123"/>
    </location>
</feature>
<keyword evidence="3" id="KW-1185">Reference proteome</keyword>
<feature type="compositionally biased region" description="Acidic residues" evidence="1">
    <location>
        <begin position="58"/>
        <end position="71"/>
    </location>
</feature>
<dbReference type="Proteomes" id="UP001500683">
    <property type="component" value="Unassembled WGS sequence"/>
</dbReference>